<feature type="transmembrane region" description="Helical" evidence="1">
    <location>
        <begin position="210"/>
        <end position="235"/>
    </location>
</feature>
<dbReference type="EMBL" id="JADEWL010000150">
    <property type="protein sequence ID" value="MBE9216256.1"/>
    <property type="molecule type" value="Genomic_DNA"/>
</dbReference>
<feature type="transmembrane region" description="Helical" evidence="1">
    <location>
        <begin position="36"/>
        <end position="54"/>
    </location>
</feature>
<comment type="caution">
    <text evidence="2">The sequence shown here is derived from an EMBL/GenBank/DDBJ whole genome shotgun (WGS) entry which is preliminary data.</text>
</comment>
<keyword evidence="1" id="KW-0472">Membrane</keyword>
<reference evidence="2" key="1">
    <citation type="submission" date="2020-10" db="EMBL/GenBank/DDBJ databases">
        <authorList>
            <person name="Castelo-Branco R."/>
            <person name="Eusebio N."/>
            <person name="Adriana R."/>
            <person name="Vieira A."/>
            <person name="Brugerolle De Fraissinette N."/>
            <person name="Rezende De Castro R."/>
            <person name="Schneider M.P."/>
            <person name="Vasconcelos V."/>
            <person name="Leao P.N."/>
        </authorList>
    </citation>
    <scope>NUCLEOTIDE SEQUENCE</scope>
    <source>
        <strain evidence="2">LEGE 06105</strain>
    </source>
</reference>
<name>A0A8J7K3X3_9CYAN</name>
<organism evidence="2 3">
    <name type="scientific">Plectonema cf. radiosum LEGE 06105</name>
    <dbReference type="NCBI Taxonomy" id="945769"/>
    <lineage>
        <taxon>Bacteria</taxon>
        <taxon>Bacillati</taxon>
        <taxon>Cyanobacteriota</taxon>
        <taxon>Cyanophyceae</taxon>
        <taxon>Oscillatoriophycideae</taxon>
        <taxon>Oscillatoriales</taxon>
        <taxon>Microcoleaceae</taxon>
        <taxon>Plectonema</taxon>
    </lineage>
</organism>
<feature type="transmembrane region" description="Helical" evidence="1">
    <location>
        <begin position="96"/>
        <end position="117"/>
    </location>
</feature>
<feature type="transmembrane region" description="Helical" evidence="1">
    <location>
        <begin position="129"/>
        <end position="162"/>
    </location>
</feature>
<protein>
    <submittedName>
        <fullName evidence="2">Uncharacterized protein</fullName>
    </submittedName>
</protein>
<dbReference type="Proteomes" id="UP000620559">
    <property type="component" value="Unassembled WGS sequence"/>
</dbReference>
<feature type="transmembrane region" description="Helical" evidence="1">
    <location>
        <begin position="255"/>
        <end position="277"/>
    </location>
</feature>
<keyword evidence="3" id="KW-1185">Reference proteome</keyword>
<gene>
    <name evidence="2" type="ORF">IQ247_26945</name>
</gene>
<evidence type="ECO:0000313" key="3">
    <source>
        <dbReference type="Proteomes" id="UP000620559"/>
    </source>
</evidence>
<proteinExistence type="predicted"/>
<evidence type="ECO:0000256" key="1">
    <source>
        <dbReference type="SAM" id="Phobius"/>
    </source>
</evidence>
<feature type="transmembrane region" description="Helical" evidence="1">
    <location>
        <begin position="182"/>
        <end position="198"/>
    </location>
</feature>
<dbReference type="RefSeq" id="WP_193924721.1">
    <property type="nucleotide sequence ID" value="NZ_JADEWL010000150.1"/>
</dbReference>
<accession>A0A8J7K3X3</accession>
<dbReference type="AlphaFoldDB" id="A0A8J7K3X3"/>
<sequence length="448" mass="50663">MSVKSEYKTLNVFSGRLINLTFILCFFPFFKLIPFLGGEVQPLAVIPALLYLIIFKHKRLLITPIIIYLSIILIYLITAVVMFIVEPTNSPSIQSILESLIILISPLVIFVALINNLENISINIFRISIYSWFLISLLQAFYPPALVYSGLSSILSILIPRFLEKAFGGTRGVLGLSPEPSYAAQILIMIFLFSIFFYKIDKFKKNEYYFMLFACFLMFIFNASGSVFLYLFIYLISFLPLKIFKQLTFKEIHKIISLIIISILAFIIILSLFYFFIDKIFTSRVSEVITIINSTDFNIFNINELIDLTVSLGSGRSISVYIGYLNAINSYGFGSGLGSWSIHFLNAFKDSPISHVLYNIDDSKPYSYASLVAFDLGLIGLVAFTYMLFSFLLPHLKKYYVSPHSIGCFGVGIFTLYLNSVSSLPAGWLILAIILSDKGIKRKLTVSS</sequence>
<feature type="transmembrane region" description="Helical" evidence="1">
    <location>
        <begin position="409"/>
        <end position="435"/>
    </location>
</feature>
<feature type="transmembrane region" description="Helical" evidence="1">
    <location>
        <begin position="368"/>
        <end position="389"/>
    </location>
</feature>
<evidence type="ECO:0000313" key="2">
    <source>
        <dbReference type="EMBL" id="MBE9216256.1"/>
    </source>
</evidence>
<feature type="transmembrane region" description="Helical" evidence="1">
    <location>
        <begin position="12"/>
        <end position="30"/>
    </location>
</feature>
<keyword evidence="1" id="KW-1133">Transmembrane helix</keyword>
<keyword evidence="1" id="KW-0812">Transmembrane</keyword>
<feature type="transmembrane region" description="Helical" evidence="1">
    <location>
        <begin position="61"/>
        <end position="84"/>
    </location>
</feature>